<name>A0A2Z4Q3S9_9CAUD</name>
<gene>
    <name evidence="1" type="primary">74</name>
    <name evidence="1" type="ORF">SEA_ANNASERENA_74</name>
</gene>
<dbReference type="Proteomes" id="UP000251068">
    <property type="component" value="Segment"/>
</dbReference>
<accession>A0A2Z4Q3S9</accession>
<evidence type="ECO:0000313" key="1">
    <source>
        <dbReference type="EMBL" id="AWY04529.1"/>
    </source>
</evidence>
<reference evidence="1 2" key="1">
    <citation type="submission" date="2018-04" db="EMBL/GenBank/DDBJ databases">
        <authorList>
            <person name="Harrington T."/>
            <person name="Washburn E."/>
            <person name="Bricker J."/>
            <person name="McKinney A."/>
            <person name="Betsko A.J."/>
            <person name="Garlena R.A."/>
            <person name="Russell D.A."/>
            <person name="Pope W.A."/>
            <person name="Jacobs-Sera D."/>
            <person name="Hatfull G.F."/>
        </authorList>
    </citation>
    <scope>NUCLEOTIDE SEQUENCE [LARGE SCALE GENOMIC DNA]</scope>
</reference>
<proteinExistence type="predicted"/>
<evidence type="ECO:0000313" key="2">
    <source>
        <dbReference type="Proteomes" id="UP000251068"/>
    </source>
</evidence>
<dbReference type="EMBL" id="MH271292">
    <property type="protein sequence ID" value="AWY04529.1"/>
    <property type="molecule type" value="Genomic_DNA"/>
</dbReference>
<protein>
    <submittedName>
        <fullName evidence="1">Uncharacterized protein</fullName>
    </submittedName>
</protein>
<organism evidence="1 2">
    <name type="scientific">Microbacterium phage AnnaSerena</name>
    <dbReference type="NCBI Taxonomy" id="2201432"/>
    <lineage>
        <taxon>Viruses</taxon>
        <taxon>Duplodnaviria</taxon>
        <taxon>Heunggongvirae</taxon>
        <taxon>Uroviricota</taxon>
        <taxon>Caudoviricetes</taxon>
        <taxon>Krampusvirus</taxon>
        <taxon>Krampusvirus krampus</taxon>
    </lineage>
</organism>
<sequence>MTKALKGKLYGSNREVILADAKTKTRVYFGIDCVAVKLENETPHPVLAGFNAEFTGVVWHDIEPKSYGPDVCRGCGRQSWPSSPLNPKTPEEWE</sequence>